<dbReference type="OrthoDB" id="8578183at2"/>
<proteinExistence type="predicted"/>
<dbReference type="RefSeq" id="WP_091191423.1">
    <property type="nucleotide sequence ID" value="NZ_FOVE01000004.1"/>
</dbReference>
<keyword evidence="2" id="KW-1185">Reference proteome</keyword>
<sequence>MWRILGLFSGLFGSWWLLLWWGLPIQWQKMNPSPLLFLHVLPPLLLGVAWKVWQRVREKRLADSRAQAEATAEAERKAQQNAARAQHLAMLAERQRTAQCRGVWVRALPVQNEPAWLGESPQGCHWQMLQGDDLVSADDPDGIARIVEDVLSGLYASLPGAAWLPVYCEAQLQREGLEQLEWFRNILQASIADQSFEAPPKKIEVRFLPGDGALAERVLQVLQQDPGLPGLVVLAADAPRLDCDPEESGEPATDPDMTRHWQGRPGAAIAALLFFRSGLPNPVQDETPAQSGVDDIYVPYWDKQQNGAEESWGAVPFPFRAALYDTPVLAELCLAERDMHAKEKIHARAEQVNALLENSLINARLKDCPFSPEECDPQNNKGETISWLVHNSGDADVGGARLAAITMALNRQSAMLNPVDEASNSVREWGDVGCARHALHTALAVTHAARLAAPVVLADFAQPTFAAASSGGISIAIVRPMEVAS</sequence>
<accession>A0A1I4WS35</accession>
<dbReference type="STRING" id="83765.SAMN05660284_00687"/>
<dbReference type="Proteomes" id="UP000242869">
    <property type="component" value="Unassembled WGS sequence"/>
</dbReference>
<dbReference type="EMBL" id="FOVE01000004">
    <property type="protein sequence ID" value="SFN16092.1"/>
    <property type="molecule type" value="Genomic_DNA"/>
</dbReference>
<evidence type="ECO:0000313" key="2">
    <source>
        <dbReference type="Proteomes" id="UP000242869"/>
    </source>
</evidence>
<protein>
    <submittedName>
        <fullName evidence="1">Uncharacterized protein</fullName>
    </submittedName>
</protein>
<dbReference type="AlphaFoldDB" id="A0A1I4WS35"/>
<reference evidence="2" key="1">
    <citation type="submission" date="2016-10" db="EMBL/GenBank/DDBJ databases">
        <authorList>
            <person name="Varghese N."/>
            <person name="Submissions S."/>
        </authorList>
    </citation>
    <scope>NUCLEOTIDE SEQUENCE [LARGE SCALE GENOMIC DNA]</scope>
    <source>
        <strain evidence="2">DSM 6150</strain>
    </source>
</reference>
<name>A0A1I4WS35_9NEIS</name>
<gene>
    <name evidence="1" type="ORF">SAMN05660284_00687</name>
</gene>
<organism evidence="1 2">
    <name type="scientific">Formivibrio citricus</name>
    <dbReference type="NCBI Taxonomy" id="83765"/>
    <lineage>
        <taxon>Bacteria</taxon>
        <taxon>Pseudomonadati</taxon>
        <taxon>Pseudomonadota</taxon>
        <taxon>Betaproteobacteria</taxon>
        <taxon>Neisseriales</taxon>
        <taxon>Chitinibacteraceae</taxon>
        <taxon>Formivibrio</taxon>
    </lineage>
</organism>
<evidence type="ECO:0000313" key="1">
    <source>
        <dbReference type="EMBL" id="SFN16092.1"/>
    </source>
</evidence>